<dbReference type="Gene3D" id="3.10.450.50">
    <property type="match status" value="1"/>
</dbReference>
<evidence type="ECO:0000256" key="1">
    <source>
        <dbReference type="SAM" id="MobiDB-lite"/>
    </source>
</evidence>
<organism evidence="2 3">
    <name type="scientific">Actinomadura keratinilytica</name>
    <dbReference type="NCBI Taxonomy" id="547461"/>
    <lineage>
        <taxon>Bacteria</taxon>
        <taxon>Bacillati</taxon>
        <taxon>Actinomycetota</taxon>
        <taxon>Actinomycetes</taxon>
        <taxon>Streptosporangiales</taxon>
        <taxon>Thermomonosporaceae</taxon>
        <taxon>Actinomadura</taxon>
    </lineage>
</organism>
<dbReference type="InterPro" id="IPR032710">
    <property type="entry name" value="NTF2-like_dom_sf"/>
</dbReference>
<proteinExistence type="predicted"/>
<feature type="region of interest" description="Disordered" evidence="1">
    <location>
        <begin position="164"/>
        <end position="185"/>
    </location>
</feature>
<name>A0ABP7YIZ7_9ACTN</name>
<gene>
    <name evidence="2" type="ORF">GCM10022416_21050</name>
</gene>
<dbReference type="SUPFAM" id="SSF54427">
    <property type="entry name" value="NTF2-like"/>
    <property type="match status" value="1"/>
</dbReference>
<sequence>MPAFPREELEDMVEHWLEANRRCERLGDWRPLADLYTEDATYGWNIGPNQDFMAVGREEIRELALGSEMGGLDGWRYPYQSILIDDRRGEVVGFWKQVADARRPDGTPYEVAGIGGSWFRYAGGRRWAWQRDWFDLGNVTAVFVEMMKADVLSDGMRRRLERAASGGPVPGCYPRGESPVPLWGG</sequence>
<keyword evidence="3" id="KW-1185">Reference proteome</keyword>
<comment type="caution">
    <text evidence="2">The sequence shown here is derived from an EMBL/GenBank/DDBJ whole genome shotgun (WGS) entry which is preliminary data.</text>
</comment>
<evidence type="ECO:0000313" key="3">
    <source>
        <dbReference type="Proteomes" id="UP001500266"/>
    </source>
</evidence>
<dbReference type="RefSeq" id="WP_345019897.1">
    <property type="nucleotide sequence ID" value="NZ_BAABDO010000022.1"/>
</dbReference>
<accession>A0ABP7YIZ7</accession>
<dbReference type="EMBL" id="BAABDO010000022">
    <property type="protein sequence ID" value="GAA4136955.1"/>
    <property type="molecule type" value="Genomic_DNA"/>
</dbReference>
<dbReference type="Proteomes" id="UP001500266">
    <property type="component" value="Unassembled WGS sequence"/>
</dbReference>
<reference evidence="3" key="1">
    <citation type="journal article" date="2019" name="Int. J. Syst. Evol. Microbiol.">
        <title>The Global Catalogue of Microorganisms (GCM) 10K type strain sequencing project: providing services to taxonomists for standard genome sequencing and annotation.</title>
        <authorList>
            <consortium name="The Broad Institute Genomics Platform"/>
            <consortium name="The Broad Institute Genome Sequencing Center for Infectious Disease"/>
            <person name="Wu L."/>
            <person name="Ma J."/>
        </authorList>
    </citation>
    <scope>NUCLEOTIDE SEQUENCE [LARGE SCALE GENOMIC DNA]</scope>
    <source>
        <strain evidence="3">JCM 17316</strain>
    </source>
</reference>
<evidence type="ECO:0000313" key="2">
    <source>
        <dbReference type="EMBL" id="GAA4136955.1"/>
    </source>
</evidence>
<protein>
    <submittedName>
        <fullName evidence="2">Nuclear transport factor 2 family protein</fullName>
    </submittedName>
</protein>